<feature type="domain" description="Tautomerase cis-CaaD-like" evidence="1">
    <location>
        <begin position="2"/>
        <end position="69"/>
    </location>
</feature>
<protein>
    <submittedName>
        <fullName evidence="2">Tautomerase family protein</fullName>
    </submittedName>
</protein>
<accession>A0ABD5BJF1</accession>
<dbReference type="Proteomes" id="UP001234811">
    <property type="component" value="Unassembled WGS sequence"/>
</dbReference>
<proteinExistence type="predicted"/>
<dbReference type="RefSeq" id="WP_230200399.1">
    <property type="nucleotide sequence ID" value="NZ_CP026050.1"/>
</dbReference>
<dbReference type="InterPro" id="IPR028116">
    <property type="entry name" value="Cis-CaaD-like"/>
</dbReference>
<evidence type="ECO:0000313" key="3">
    <source>
        <dbReference type="Proteomes" id="UP001234811"/>
    </source>
</evidence>
<dbReference type="Gene3D" id="3.30.429.10">
    <property type="entry name" value="Macrophage Migration Inhibitory Factor"/>
    <property type="match status" value="1"/>
</dbReference>
<organism evidence="2 3">
    <name type="scientific">Serratia marcescens</name>
    <dbReference type="NCBI Taxonomy" id="615"/>
    <lineage>
        <taxon>Bacteria</taxon>
        <taxon>Pseudomonadati</taxon>
        <taxon>Pseudomonadota</taxon>
        <taxon>Gammaproteobacteria</taxon>
        <taxon>Enterobacterales</taxon>
        <taxon>Yersiniaceae</taxon>
        <taxon>Serratia</taxon>
    </lineage>
</organism>
<dbReference type="AlphaFoldDB" id="A0ABD5BJF1"/>
<gene>
    <name evidence="2" type="ORF">RF091_15100</name>
</gene>
<name>A0ABD5BJF1_SERMA</name>
<dbReference type="InterPro" id="IPR014347">
    <property type="entry name" value="Tautomerase/MIF_sf"/>
</dbReference>
<evidence type="ECO:0000313" key="2">
    <source>
        <dbReference type="EMBL" id="MDQ9556832.1"/>
    </source>
</evidence>
<evidence type="ECO:0000259" key="1">
    <source>
        <dbReference type="Pfam" id="PF14832"/>
    </source>
</evidence>
<dbReference type="Pfam" id="PF14832">
    <property type="entry name" value="Tautomerase_3"/>
    <property type="match status" value="1"/>
</dbReference>
<comment type="caution">
    <text evidence="2">The sequence shown here is derived from an EMBL/GenBank/DDBJ whole genome shotgun (WGS) entry which is preliminary data.</text>
</comment>
<sequence length="111" mass="12203">MTIDQIARAMGSDAEQQQFLAGCTRILQPYLAARGLHVGETPFSLWTIEGLKPPLPGTAAGEKWRSENRPSVCGGAALAEFPMLKSDDERRFLSSLKQSRHHRVGAARVTR</sequence>
<dbReference type="EMBL" id="JAVIPQ010000241">
    <property type="protein sequence ID" value="MDQ9556832.1"/>
    <property type="molecule type" value="Genomic_DNA"/>
</dbReference>
<reference evidence="2 3" key="1">
    <citation type="submission" date="2023-07" db="EMBL/GenBank/DDBJ databases">
        <title>Pathogens genome sequencing project 196.</title>
        <authorList>
            <person name="Cao X."/>
        </authorList>
    </citation>
    <scope>NUCLEOTIDE SEQUENCE [LARGE SCALE GENOMIC DNA]</scope>
    <source>
        <strain evidence="2 3">SM41</strain>
    </source>
</reference>